<keyword evidence="6 9" id="KW-1133">Transmembrane helix</keyword>
<comment type="caution">
    <text evidence="10">The sequence shown here is derived from an EMBL/GenBank/DDBJ whole genome shotgun (WGS) entry which is preliminary data.</text>
</comment>
<dbReference type="Pfam" id="PF09594">
    <property type="entry name" value="GT87"/>
    <property type="match status" value="1"/>
</dbReference>
<dbReference type="PANTHER" id="PTHR33908:SF11">
    <property type="entry name" value="MEMBRANE PROTEIN"/>
    <property type="match status" value="1"/>
</dbReference>
<evidence type="ECO:0000256" key="7">
    <source>
        <dbReference type="ARBA" id="ARBA00023136"/>
    </source>
</evidence>
<keyword evidence="4" id="KW-0808">Transferase</keyword>
<evidence type="ECO:0000256" key="9">
    <source>
        <dbReference type="SAM" id="Phobius"/>
    </source>
</evidence>
<keyword evidence="11" id="KW-1185">Reference proteome</keyword>
<gene>
    <name evidence="10" type="ORF">EUV02_11455</name>
</gene>
<feature type="transmembrane region" description="Helical" evidence="9">
    <location>
        <begin position="314"/>
        <end position="331"/>
    </location>
</feature>
<keyword evidence="3" id="KW-0328">Glycosyltransferase</keyword>
<feature type="transmembrane region" description="Helical" evidence="9">
    <location>
        <begin position="263"/>
        <end position="281"/>
    </location>
</feature>
<evidence type="ECO:0000256" key="2">
    <source>
        <dbReference type="ARBA" id="ARBA00022475"/>
    </source>
</evidence>
<evidence type="ECO:0000256" key="1">
    <source>
        <dbReference type="ARBA" id="ARBA00004651"/>
    </source>
</evidence>
<dbReference type="GO" id="GO:0016763">
    <property type="term" value="F:pentosyltransferase activity"/>
    <property type="evidence" value="ECO:0007669"/>
    <property type="project" value="TreeGrafter"/>
</dbReference>
<feature type="transmembrane region" description="Helical" evidence="9">
    <location>
        <begin position="162"/>
        <end position="192"/>
    </location>
</feature>
<sequence>MSVAARFRSTDPMPAWAGLTLWSALALWLAVLALMSPVSHDENQYVAAVWLAQHSLPFIDFLYLQTPLQPLLFNVLVGHPGQDFIVLRLANAVCGLLVLMLVHATQRRLDVPDRTAWVATLALAGCTSFLFDVSVARNDVLPALLLAAATWLIVDARTPLRWAAVGVALGLAASSKISFGFAGATVGGWLLFETLVRRRRWSEFLGYGVGGIAGLLPALYFWHAAPAAFMFGVMTFGTEGVFDWYRQNGLDGRLTQAAKLWQAPWYLAQGPALAALLLLVWRRRTLPKRAAPIAMLLIGGIIGALAPTPIWKQYFMPALIPLFVLTGLVLAGLPAPHARRAKWLLLAMAAVATIGFAVSAIIDIRRTGAPAALRTTAEAQWIGQSLRAAGYSPADGKIASFTPLVVIDSGFDLDPRFATGVFVFRSGNLRSDAELAAFHAISSRTLDAAFAAAPPLAIVTGYEHRSPINRQRFPDEALNDWAARHGYRQLQSPVDSAVLWLRPAPQ</sequence>
<proteinExistence type="inferred from homology"/>
<evidence type="ECO:0000313" key="10">
    <source>
        <dbReference type="EMBL" id="TFU03751.1"/>
    </source>
</evidence>
<evidence type="ECO:0000256" key="6">
    <source>
        <dbReference type="ARBA" id="ARBA00022989"/>
    </source>
</evidence>
<feature type="transmembrane region" description="Helical" evidence="9">
    <location>
        <begin position="204"/>
        <end position="222"/>
    </location>
</feature>
<evidence type="ECO:0000256" key="4">
    <source>
        <dbReference type="ARBA" id="ARBA00022679"/>
    </source>
</evidence>
<dbReference type="PANTHER" id="PTHR33908">
    <property type="entry name" value="MANNOSYLTRANSFERASE YKCB-RELATED"/>
    <property type="match status" value="1"/>
</dbReference>
<feature type="transmembrane region" description="Helical" evidence="9">
    <location>
        <begin position="116"/>
        <end position="136"/>
    </location>
</feature>
<dbReference type="OrthoDB" id="7463529at2"/>
<dbReference type="GO" id="GO:0016758">
    <property type="term" value="F:hexosyltransferase activity"/>
    <property type="evidence" value="ECO:0007669"/>
    <property type="project" value="InterPro"/>
</dbReference>
<dbReference type="InterPro" id="IPR050297">
    <property type="entry name" value="LipidA_mod_glycosyltrf_83"/>
</dbReference>
<keyword evidence="7 9" id="KW-0472">Membrane</keyword>
<dbReference type="InterPro" id="IPR018584">
    <property type="entry name" value="GT87"/>
</dbReference>
<reference evidence="10 11" key="1">
    <citation type="submission" date="2019-02" db="EMBL/GenBank/DDBJ databases">
        <title>Polymorphobacter sp. isolated from the lake at the Tibet of China.</title>
        <authorList>
            <person name="Li A."/>
        </authorList>
    </citation>
    <scope>NUCLEOTIDE SEQUENCE [LARGE SCALE GENOMIC DNA]</scope>
    <source>
        <strain evidence="10 11">DJ1R-1</strain>
    </source>
</reference>
<evidence type="ECO:0000256" key="3">
    <source>
        <dbReference type="ARBA" id="ARBA00022676"/>
    </source>
</evidence>
<evidence type="ECO:0000256" key="8">
    <source>
        <dbReference type="ARBA" id="ARBA00024033"/>
    </source>
</evidence>
<name>A0A4Y9EPQ0_9SPHN</name>
<evidence type="ECO:0000256" key="5">
    <source>
        <dbReference type="ARBA" id="ARBA00022692"/>
    </source>
</evidence>
<dbReference type="GO" id="GO:0005886">
    <property type="term" value="C:plasma membrane"/>
    <property type="evidence" value="ECO:0007669"/>
    <property type="project" value="UniProtKB-SubCell"/>
</dbReference>
<feature type="transmembrane region" description="Helical" evidence="9">
    <location>
        <begin position="290"/>
        <end position="308"/>
    </location>
</feature>
<keyword evidence="5 9" id="KW-0812">Transmembrane</keyword>
<keyword evidence="2" id="KW-1003">Cell membrane</keyword>
<feature type="transmembrane region" description="Helical" evidence="9">
    <location>
        <begin position="343"/>
        <end position="362"/>
    </location>
</feature>
<comment type="subcellular location">
    <subcellularLocation>
        <location evidence="1">Cell membrane</location>
        <topology evidence="1">Multi-pass membrane protein</topology>
    </subcellularLocation>
</comment>
<protein>
    <submittedName>
        <fullName evidence="10">DUF2029 domain-containing protein</fullName>
    </submittedName>
</protein>
<dbReference type="AlphaFoldDB" id="A0A4Y9EPQ0"/>
<comment type="similarity">
    <text evidence="8">Belongs to the glycosyltransferase 87 family.</text>
</comment>
<accession>A0A4Y9EPQ0</accession>
<organism evidence="10 11">
    <name type="scientific">Glacieibacterium arshaanense</name>
    <dbReference type="NCBI Taxonomy" id="2511025"/>
    <lineage>
        <taxon>Bacteria</taxon>
        <taxon>Pseudomonadati</taxon>
        <taxon>Pseudomonadota</taxon>
        <taxon>Alphaproteobacteria</taxon>
        <taxon>Sphingomonadales</taxon>
        <taxon>Sphingosinicellaceae</taxon>
        <taxon>Glacieibacterium</taxon>
    </lineage>
</organism>
<dbReference type="Proteomes" id="UP000297737">
    <property type="component" value="Unassembled WGS sequence"/>
</dbReference>
<feature type="transmembrane region" description="Helical" evidence="9">
    <location>
        <begin position="84"/>
        <end position="104"/>
    </location>
</feature>
<dbReference type="EMBL" id="SIHO01000002">
    <property type="protein sequence ID" value="TFU03751.1"/>
    <property type="molecule type" value="Genomic_DNA"/>
</dbReference>
<feature type="transmembrane region" description="Helical" evidence="9">
    <location>
        <begin position="15"/>
        <end position="34"/>
    </location>
</feature>
<evidence type="ECO:0000313" key="11">
    <source>
        <dbReference type="Proteomes" id="UP000297737"/>
    </source>
</evidence>
<dbReference type="GO" id="GO:0009103">
    <property type="term" value="P:lipopolysaccharide biosynthetic process"/>
    <property type="evidence" value="ECO:0007669"/>
    <property type="project" value="UniProtKB-ARBA"/>
</dbReference>
<dbReference type="RefSeq" id="WP_135246343.1">
    <property type="nucleotide sequence ID" value="NZ_SIHO01000002.1"/>
</dbReference>